<gene>
    <name evidence="4" type="ORF">Ciccas_012176</name>
</gene>
<accession>A0ABD2PP45</accession>
<feature type="chain" id="PRO_5044745796" description="Fibronectin type-III domain-containing protein" evidence="3">
    <location>
        <begin position="20"/>
        <end position="236"/>
    </location>
</feature>
<reference evidence="4 5" key="1">
    <citation type="submission" date="2024-11" db="EMBL/GenBank/DDBJ databases">
        <title>Adaptive evolution of stress response genes in parasites aligns with host niche diversity.</title>
        <authorList>
            <person name="Hahn C."/>
            <person name="Resl P."/>
        </authorList>
    </citation>
    <scope>NUCLEOTIDE SEQUENCE [LARGE SCALE GENOMIC DNA]</scope>
    <source>
        <strain evidence="4">EGGRZ-B1_66</strain>
        <tissue evidence="4">Body</tissue>
    </source>
</reference>
<evidence type="ECO:0000256" key="2">
    <source>
        <dbReference type="SAM" id="Phobius"/>
    </source>
</evidence>
<feature type="region of interest" description="Disordered" evidence="1">
    <location>
        <begin position="216"/>
        <end position="236"/>
    </location>
</feature>
<proteinExistence type="predicted"/>
<dbReference type="Proteomes" id="UP001626550">
    <property type="component" value="Unassembled WGS sequence"/>
</dbReference>
<organism evidence="4 5">
    <name type="scientific">Cichlidogyrus casuarinus</name>
    <dbReference type="NCBI Taxonomy" id="1844966"/>
    <lineage>
        <taxon>Eukaryota</taxon>
        <taxon>Metazoa</taxon>
        <taxon>Spiralia</taxon>
        <taxon>Lophotrochozoa</taxon>
        <taxon>Platyhelminthes</taxon>
        <taxon>Monogenea</taxon>
        <taxon>Monopisthocotylea</taxon>
        <taxon>Dactylogyridea</taxon>
        <taxon>Ancyrocephalidae</taxon>
        <taxon>Cichlidogyrus</taxon>
    </lineage>
</organism>
<dbReference type="EMBL" id="JBJKFK010004095">
    <property type="protein sequence ID" value="KAL3309278.1"/>
    <property type="molecule type" value="Genomic_DNA"/>
</dbReference>
<name>A0ABD2PP45_9PLAT</name>
<evidence type="ECO:0000256" key="3">
    <source>
        <dbReference type="SAM" id="SignalP"/>
    </source>
</evidence>
<feature type="transmembrane region" description="Helical" evidence="2">
    <location>
        <begin position="182"/>
        <end position="203"/>
    </location>
</feature>
<keyword evidence="2" id="KW-1133">Transmembrane helix</keyword>
<evidence type="ECO:0000313" key="5">
    <source>
        <dbReference type="Proteomes" id="UP001626550"/>
    </source>
</evidence>
<keyword evidence="2" id="KW-0472">Membrane</keyword>
<keyword evidence="3" id="KW-0732">Signal</keyword>
<dbReference type="AlphaFoldDB" id="A0ABD2PP45"/>
<dbReference type="SUPFAM" id="SSF49265">
    <property type="entry name" value="Fibronectin type III"/>
    <property type="match status" value="1"/>
</dbReference>
<protein>
    <recommendedName>
        <fullName evidence="6">Fibronectin type-III domain-containing protein</fullName>
    </recommendedName>
</protein>
<sequence length="236" mass="26131">MCGHSLILLFNLLIHQSEGFDTPSAVEKLRCEQNGYMVKCTWEEPEHTTAAGIWGYTVRVGQYNKTHVLDTKYSFDAITFGFKNDKTYTISVTPWSNKQEKINQRIAGEEKSFKIKITGLTSHETTTAKLEEPSAATTIPSGPDTTIGQNSSSSDGSSSDNKTNNSMNSELPILYNILFAELWFILLVIPALFNVGLGIMFCWRYRKKRLANRPSGVSRASSSIASESNASQVSSP</sequence>
<feature type="signal peptide" evidence="3">
    <location>
        <begin position="1"/>
        <end position="19"/>
    </location>
</feature>
<feature type="region of interest" description="Disordered" evidence="1">
    <location>
        <begin position="132"/>
        <end position="164"/>
    </location>
</feature>
<comment type="caution">
    <text evidence="4">The sequence shown here is derived from an EMBL/GenBank/DDBJ whole genome shotgun (WGS) entry which is preliminary data.</text>
</comment>
<evidence type="ECO:0000313" key="4">
    <source>
        <dbReference type="EMBL" id="KAL3309278.1"/>
    </source>
</evidence>
<feature type="compositionally biased region" description="Low complexity" evidence="1">
    <location>
        <begin position="150"/>
        <end position="164"/>
    </location>
</feature>
<feature type="compositionally biased region" description="Polar residues" evidence="1">
    <location>
        <begin position="135"/>
        <end position="149"/>
    </location>
</feature>
<keyword evidence="2" id="KW-0812">Transmembrane</keyword>
<keyword evidence="5" id="KW-1185">Reference proteome</keyword>
<evidence type="ECO:0008006" key="6">
    <source>
        <dbReference type="Google" id="ProtNLM"/>
    </source>
</evidence>
<evidence type="ECO:0000256" key="1">
    <source>
        <dbReference type="SAM" id="MobiDB-lite"/>
    </source>
</evidence>
<dbReference type="InterPro" id="IPR036116">
    <property type="entry name" value="FN3_sf"/>
</dbReference>